<evidence type="ECO:0000256" key="3">
    <source>
        <dbReference type="ARBA" id="ARBA00023125"/>
    </source>
</evidence>
<keyword evidence="3" id="KW-0238">DNA-binding</keyword>
<keyword evidence="5" id="KW-0539">Nucleus</keyword>
<gene>
    <name evidence="8" type="ORF">VNO77_20183</name>
</gene>
<dbReference type="EMBL" id="JAYMYQ010000004">
    <property type="protein sequence ID" value="KAK7339512.1"/>
    <property type="molecule type" value="Genomic_DNA"/>
</dbReference>
<dbReference type="InterPro" id="IPR003340">
    <property type="entry name" value="B3_DNA-bd"/>
</dbReference>
<dbReference type="Pfam" id="PF02362">
    <property type="entry name" value="B3"/>
    <property type="match status" value="1"/>
</dbReference>
<keyword evidence="4" id="KW-0804">Transcription</keyword>
<comment type="caution">
    <text evidence="8">The sequence shown here is derived from an EMBL/GenBank/DDBJ whole genome shotgun (WGS) entry which is preliminary data.</text>
</comment>
<dbReference type="PANTHER" id="PTHR31920">
    <property type="entry name" value="B3 DOMAIN-CONTAINING"/>
    <property type="match status" value="1"/>
</dbReference>
<evidence type="ECO:0000256" key="4">
    <source>
        <dbReference type="ARBA" id="ARBA00023163"/>
    </source>
</evidence>
<reference evidence="8 9" key="1">
    <citation type="submission" date="2024-01" db="EMBL/GenBank/DDBJ databases">
        <title>The genomes of 5 underutilized Papilionoideae crops provide insights into root nodulation and disease resistanc.</title>
        <authorList>
            <person name="Jiang F."/>
        </authorList>
    </citation>
    <scope>NUCLEOTIDE SEQUENCE [LARGE SCALE GENOMIC DNA]</scope>
    <source>
        <strain evidence="8">LVBAO_FW01</strain>
        <tissue evidence="8">Leaves</tissue>
    </source>
</reference>
<evidence type="ECO:0000256" key="2">
    <source>
        <dbReference type="ARBA" id="ARBA00023015"/>
    </source>
</evidence>
<protein>
    <recommendedName>
        <fullName evidence="7">TF-B3 domain-containing protein</fullName>
    </recommendedName>
</protein>
<feature type="compositionally biased region" description="Low complexity" evidence="6">
    <location>
        <begin position="139"/>
        <end position="154"/>
    </location>
</feature>
<dbReference type="SUPFAM" id="SSF101936">
    <property type="entry name" value="DNA-binding pseudobarrel domain"/>
    <property type="match status" value="1"/>
</dbReference>
<dbReference type="PROSITE" id="PS50863">
    <property type="entry name" value="B3"/>
    <property type="match status" value="1"/>
</dbReference>
<comment type="subcellular location">
    <subcellularLocation>
        <location evidence="1">Nucleus</location>
    </subcellularLocation>
</comment>
<dbReference type="GO" id="GO:0003677">
    <property type="term" value="F:DNA binding"/>
    <property type="evidence" value="ECO:0007669"/>
    <property type="project" value="UniProtKB-KW"/>
</dbReference>
<name>A0AAN9QL77_CANGL</name>
<accession>A0AAN9QL77</accession>
<dbReference type="Proteomes" id="UP001367508">
    <property type="component" value="Unassembled WGS sequence"/>
</dbReference>
<dbReference type="CDD" id="cd10017">
    <property type="entry name" value="B3_DNA"/>
    <property type="match status" value="1"/>
</dbReference>
<evidence type="ECO:0000256" key="5">
    <source>
        <dbReference type="ARBA" id="ARBA00023242"/>
    </source>
</evidence>
<dbReference type="InterPro" id="IPR050655">
    <property type="entry name" value="Plant_B3_domain"/>
</dbReference>
<evidence type="ECO:0000256" key="1">
    <source>
        <dbReference type="ARBA" id="ARBA00004123"/>
    </source>
</evidence>
<dbReference type="InterPro" id="IPR015300">
    <property type="entry name" value="DNA-bd_pseudobarrel_sf"/>
</dbReference>
<evidence type="ECO:0000256" key="6">
    <source>
        <dbReference type="SAM" id="MobiDB-lite"/>
    </source>
</evidence>
<dbReference type="AlphaFoldDB" id="A0AAN9QL77"/>
<dbReference type="PANTHER" id="PTHR31920:SF108">
    <property type="entry name" value="B3 DOMAIN-CONTAINING TRANSCRIPTION FACTOR VRN1-LIKE"/>
    <property type="match status" value="1"/>
</dbReference>
<keyword evidence="2" id="KW-0805">Transcription regulation</keyword>
<dbReference type="GO" id="GO:0005634">
    <property type="term" value="C:nucleus"/>
    <property type="evidence" value="ECO:0007669"/>
    <property type="project" value="UniProtKB-SubCell"/>
</dbReference>
<proteinExistence type="predicted"/>
<keyword evidence="9" id="KW-1185">Reference proteome</keyword>
<evidence type="ECO:0000259" key="7">
    <source>
        <dbReference type="PROSITE" id="PS50863"/>
    </source>
</evidence>
<dbReference type="SMART" id="SM01019">
    <property type="entry name" value="B3"/>
    <property type="match status" value="1"/>
</dbReference>
<evidence type="ECO:0000313" key="8">
    <source>
        <dbReference type="EMBL" id="KAK7339512.1"/>
    </source>
</evidence>
<feature type="region of interest" description="Disordered" evidence="6">
    <location>
        <begin position="127"/>
        <end position="154"/>
    </location>
</feature>
<evidence type="ECO:0000313" key="9">
    <source>
        <dbReference type="Proteomes" id="UP001367508"/>
    </source>
</evidence>
<feature type="domain" description="TF-B3" evidence="7">
    <location>
        <begin position="20"/>
        <end position="113"/>
    </location>
</feature>
<dbReference type="Gene3D" id="2.40.330.10">
    <property type="entry name" value="DNA-binding pseudobarrel domain"/>
    <property type="match status" value="1"/>
</dbReference>
<sequence length="313" mass="35483">MTSKLNHGDGSYNDSASKPIKFFKIMLPDIMQEKLGIPGKFVRKYGKHLPNTMFLKLPNGAEWKVNLVKHDGCVWFEKGWKEFLEYHCLGHGHLLVFRYDGTSHFHVIICDLSAMEIDYPVNKVNHKSTSNGEEVQPPKTSKTNGNNKDKSNSNLKDTVFHQRFRDYKGRLNNPNEQKRNSDFRIERSSISNCRSNAAASNNTSFTVIMKSSHLMSCMLISADTTFLYQISITINISPSPLALDCATLRLCYCDKSMDLEAIHPSRTLNPQSNPRTSSFVNQVLAAEIICGKLKFSEMELLEVFKANLFAALF</sequence>
<organism evidence="8 9">
    <name type="scientific">Canavalia gladiata</name>
    <name type="common">Sword bean</name>
    <name type="synonym">Dolichos gladiatus</name>
    <dbReference type="NCBI Taxonomy" id="3824"/>
    <lineage>
        <taxon>Eukaryota</taxon>
        <taxon>Viridiplantae</taxon>
        <taxon>Streptophyta</taxon>
        <taxon>Embryophyta</taxon>
        <taxon>Tracheophyta</taxon>
        <taxon>Spermatophyta</taxon>
        <taxon>Magnoliopsida</taxon>
        <taxon>eudicotyledons</taxon>
        <taxon>Gunneridae</taxon>
        <taxon>Pentapetalae</taxon>
        <taxon>rosids</taxon>
        <taxon>fabids</taxon>
        <taxon>Fabales</taxon>
        <taxon>Fabaceae</taxon>
        <taxon>Papilionoideae</taxon>
        <taxon>50 kb inversion clade</taxon>
        <taxon>NPAAA clade</taxon>
        <taxon>indigoferoid/millettioid clade</taxon>
        <taxon>Phaseoleae</taxon>
        <taxon>Canavalia</taxon>
    </lineage>
</organism>